<dbReference type="AlphaFoldDB" id="A0A380N0Q2"/>
<reference evidence="2 3" key="1">
    <citation type="submission" date="2018-06" db="EMBL/GenBank/DDBJ databases">
        <authorList>
            <consortium name="Pathogen Informatics"/>
            <person name="Doyle S."/>
        </authorList>
    </citation>
    <scope>NUCLEOTIDE SEQUENCE [LARGE SCALE GENOMIC DNA]</scope>
    <source>
        <strain evidence="2 3">NCTC10717</strain>
    </source>
</reference>
<sequence length="169" mass="19616">MKSYLLCLAFGFSLSAYAQTEQLQFVQHLYQTYLMGLEKEQQSLAENQSAEIEELTVVEKMFSPSFQAVIALDKLLAQRDETVVCLEHDYIVQGQDYDLPKLKETLKISPNPQTPEVIEVRFYEDSKVDYVLECQNKKCRVSEIFEYYEGKKIPFKESLAQCLLDYQAP</sequence>
<evidence type="ECO:0008006" key="4">
    <source>
        <dbReference type="Google" id="ProtNLM"/>
    </source>
</evidence>
<proteinExistence type="predicted"/>
<feature type="signal peptide" evidence="1">
    <location>
        <begin position="1"/>
        <end position="18"/>
    </location>
</feature>
<name>A0A380N0Q2_9GAMM</name>
<dbReference type="Gene3D" id="3.10.450.50">
    <property type="match status" value="1"/>
</dbReference>
<protein>
    <recommendedName>
        <fullName evidence="4">DUF3828 domain-containing protein</fullName>
    </recommendedName>
</protein>
<dbReference type="RefSeq" id="WP_115218977.1">
    <property type="nucleotide sequence ID" value="NZ_UHIA01000004.1"/>
</dbReference>
<keyword evidence="3" id="KW-1185">Reference proteome</keyword>
<accession>A0A380N0Q2</accession>
<gene>
    <name evidence="2" type="ORF">NCTC10717_01849</name>
</gene>
<evidence type="ECO:0000313" key="3">
    <source>
        <dbReference type="Proteomes" id="UP000254575"/>
    </source>
</evidence>
<keyword evidence="1" id="KW-0732">Signal</keyword>
<feature type="chain" id="PRO_5017087163" description="DUF3828 domain-containing protein" evidence="1">
    <location>
        <begin position="19"/>
        <end position="169"/>
    </location>
</feature>
<evidence type="ECO:0000313" key="2">
    <source>
        <dbReference type="EMBL" id="SUO98108.1"/>
    </source>
</evidence>
<evidence type="ECO:0000256" key="1">
    <source>
        <dbReference type="SAM" id="SignalP"/>
    </source>
</evidence>
<organism evidence="2 3">
    <name type="scientific">Suttonella indologenes</name>
    <dbReference type="NCBI Taxonomy" id="13276"/>
    <lineage>
        <taxon>Bacteria</taxon>
        <taxon>Pseudomonadati</taxon>
        <taxon>Pseudomonadota</taxon>
        <taxon>Gammaproteobacteria</taxon>
        <taxon>Cardiobacteriales</taxon>
        <taxon>Cardiobacteriaceae</taxon>
        <taxon>Suttonella</taxon>
    </lineage>
</organism>
<dbReference type="EMBL" id="UHIA01000004">
    <property type="protein sequence ID" value="SUO98108.1"/>
    <property type="molecule type" value="Genomic_DNA"/>
</dbReference>
<dbReference type="OrthoDB" id="8604923at2"/>
<dbReference type="Proteomes" id="UP000254575">
    <property type="component" value="Unassembled WGS sequence"/>
</dbReference>